<protein>
    <submittedName>
        <fullName evidence="4">Uncharacterized protein</fullName>
    </submittedName>
</protein>
<dbReference type="OrthoDB" id="10308573at2759"/>
<reference evidence="4" key="1">
    <citation type="submission" date="2020-12" db="UniProtKB">
        <authorList>
            <consortium name="WormBaseParasite"/>
        </authorList>
    </citation>
    <scope>IDENTIFICATION</scope>
    <source>
        <strain evidence="4">MHco3</strain>
    </source>
</reference>
<name>A0A7I4XYV6_HAECO</name>
<dbReference type="AlphaFoldDB" id="A0A7I4XYV6"/>
<feature type="compositionally biased region" description="Low complexity" evidence="1">
    <location>
        <begin position="281"/>
        <end position="307"/>
    </location>
</feature>
<feature type="transmembrane region" description="Helical" evidence="2">
    <location>
        <begin position="40"/>
        <end position="65"/>
    </location>
</feature>
<proteinExistence type="predicted"/>
<keyword evidence="2" id="KW-0472">Membrane</keyword>
<dbReference type="OMA" id="WIETLHI"/>
<feature type="compositionally biased region" description="Polar residues" evidence="1">
    <location>
        <begin position="268"/>
        <end position="277"/>
    </location>
</feature>
<accession>A0A7I4XYV6</accession>
<sequence>MVRLTRSFGWEEFRHDFLYVWIETLHILDKTYDSAGSNQLLWLLAAFATAMILFVIACSLMLMSYRRIDPRYPKIEPQPLTFRELFFDLEPIVHKGPFKSRIRLFDETSRLRTLKSSSQAPRTAQEPEFTDNEKSLAVPIVASSTPIVKSAAIRKSTEVVVASSTPIVTDRKTKTESTVQASQGSALVTSLEHIPEKSALREKSEERRAIKSAAVGKTQISTRGVLWEQPKERPKSLMVQPTILSEKVPRDRSKLVSPENRSKLVSPENLTPSNSEPETPATRGSGTAGTATRTTTMTRTRTRTSATVSDREARRRKSRPF</sequence>
<dbReference type="WBParaSite" id="HCON_00026010-00001">
    <property type="protein sequence ID" value="HCON_00026010-00001"/>
    <property type="gene ID" value="HCON_00026010"/>
</dbReference>
<keyword evidence="2" id="KW-0812">Transmembrane</keyword>
<evidence type="ECO:0000313" key="3">
    <source>
        <dbReference type="Proteomes" id="UP000025227"/>
    </source>
</evidence>
<keyword evidence="3" id="KW-1185">Reference proteome</keyword>
<feature type="region of interest" description="Disordered" evidence="1">
    <location>
        <begin position="225"/>
        <end position="321"/>
    </location>
</feature>
<evidence type="ECO:0000256" key="2">
    <source>
        <dbReference type="SAM" id="Phobius"/>
    </source>
</evidence>
<evidence type="ECO:0000313" key="4">
    <source>
        <dbReference type="WBParaSite" id="HCON_00026010-00001"/>
    </source>
</evidence>
<evidence type="ECO:0000256" key="1">
    <source>
        <dbReference type="SAM" id="MobiDB-lite"/>
    </source>
</evidence>
<organism evidence="3 4">
    <name type="scientific">Haemonchus contortus</name>
    <name type="common">Barber pole worm</name>
    <dbReference type="NCBI Taxonomy" id="6289"/>
    <lineage>
        <taxon>Eukaryota</taxon>
        <taxon>Metazoa</taxon>
        <taxon>Ecdysozoa</taxon>
        <taxon>Nematoda</taxon>
        <taxon>Chromadorea</taxon>
        <taxon>Rhabditida</taxon>
        <taxon>Rhabditina</taxon>
        <taxon>Rhabditomorpha</taxon>
        <taxon>Strongyloidea</taxon>
        <taxon>Trichostrongylidae</taxon>
        <taxon>Haemonchus</taxon>
    </lineage>
</organism>
<dbReference type="Proteomes" id="UP000025227">
    <property type="component" value="Unplaced"/>
</dbReference>
<keyword evidence="2" id="KW-1133">Transmembrane helix</keyword>